<dbReference type="Pfam" id="PF17111">
    <property type="entry name" value="PigL_N"/>
    <property type="match status" value="1"/>
</dbReference>
<dbReference type="InterPro" id="IPR031348">
    <property type="entry name" value="PigL_N"/>
</dbReference>
<organism evidence="3 4">
    <name type="scientific">Coleophoma crateriformis</name>
    <dbReference type="NCBI Taxonomy" id="565419"/>
    <lineage>
        <taxon>Eukaryota</taxon>
        <taxon>Fungi</taxon>
        <taxon>Dikarya</taxon>
        <taxon>Ascomycota</taxon>
        <taxon>Pezizomycotina</taxon>
        <taxon>Leotiomycetes</taxon>
        <taxon>Helotiales</taxon>
        <taxon>Dermateaceae</taxon>
        <taxon>Coleophoma</taxon>
    </lineage>
</organism>
<evidence type="ECO:0000313" key="4">
    <source>
        <dbReference type="Proteomes" id="UP000256328"/>
    </source>
</evidence>
<dbReference type="OrthoDB" id="5068804at2759"/>
<dbReference type="AlphaFoldDB" id="A0A3D8QBR7"/>
<feature type="region of interest" description="Disordered" evidence="1">
    <location>
        <begin position="378"/>
        <end position="437"/>
    </location>
</feature>
<sequence length="437" mass="48401">MAESIGLASGLLTLAAFAFNASVALYDTIQSFQFHSENILGVLEELEALSGVLDSLAETIRGITDVDFSALRLPLRRCGRACQEFEEEIKKCLRRSSGSRTSFRDWAKLKYMGEDISSFQRLLAAYKSTIMISLTDANLRKSSVTAESLKSYRDLLKSTTDSLEDRILSIDQKLETLLERAMTEASSDTTELQRIQEERMSAQKCLQICAQLTAHINRIQLPSNGSGSSSTPTDPDALPQKFTMEGLQECKSSLTLTATKLEGYMKDLMDRVVTKSGTSMTSDEELADLVRLREEWETTRKCRDICAEAESHLKENISIIDNYAVGDAVQFMVSTDGQIINGRNRGLGWRTRQIGGHIDGATLQKISQDMLSMRFFQNNGNEDLSSHGNPPSIPDDESAKGPNPRFKMQYGPGYHLSSDSTADTPKPSSEIIRGQGK</sequence>
<feature type="compositionally biased region" description="Polar residues" evidence="1">
    <location>
        <begin position="417"/>
        <end position="427"/>
    </location>
</feature>
<feature type="compositionally biased region" description="Polar residues" evidence="1">
    <location>
        <begin position="378"/>
        <end position="389"/>
    </location>
</feature>
<name>A0A3D8QBR7_9HELO</name>
<gene>
    <name evidence="3" type="ORF">BP5796_11982</name>
</gene>
<evidence type="ECO:0000259" key="2">
    <source>
        <dbReference type="Pfam" id="PF17111"/>
    </source>
</evidence>
<reference evidence="3 4" key="1">
    <citation type="journal article" date="2018" name="IMA Fungus">
        <title>IMA Genome-F 9: Draft genome sequence of Annulohypoxylon stygium, Aspergillus mulundensis, Berkeleyomyces basicola (syn. Thielaviopsis basicola), Ceratocystis smalleyi, two Cercospora beticola strains, Coleophoma cylindrospora, Fusarium fracticaudum, Phialophora cf. hyalina, and Morchella septimelata.</title>
        <authorList>
            <person name="Wingfield B.D."/>
            <person name="Bills G.F."/>
            <person name="Dong Y."/>
            <person name="Huang W."/>
            <person name="Nel W.J."/>
            <person name="Swalarsk-Parry B.S."/>
            <person name="Vaghefi N."/>
            <person name="Wilken P.M."/>
            <person name="An Z."/>
            <person name="de Beer Z.W."/>
            <person name="De Vos L."/>
            <person name="Chen L."/>
            <person name="Duong T.A."/>
            <person name="Gao Y."/>
            <person name="Hammerbacher A."/>
            <person name="Kikkert J.R."/>
            <person name="Li Y."/>
            <person name="Li H."/>
            <person name="Li K."/>
            <person name="Li Q."/>
            <person name="Liu X."/>
            <person name="Ma X."/>
            <person name="Naidoo K."/>
            <person name="Pethybridge S.J."/>
            <person name="Sun J."/>
            <person name="Steenkamp E.T."/>
            <person name="van der Nest M.A."/>
            <person name="van Wyk S."/>
            <person name="Wingfield M.J."/>
            <person name="Xiong C."/>
            <person name="Yue Q."/>
            <person name="Zhang X."/>
        </authorList>
    </citation>
    <scope>NUCLEOTIDE SEQUENCE [LARGE SCALE GENOMIC DNA]</scope>
    <source>
        <strain evidence="3 4">BP5796</strain>
    </source>
</reference>
<comment type="caution">
    <text evidence="3">The sequence shown here is derived from an EMBL/GenBank/DDBJ whole genome shotgun (WGS) entry which is preliminary data.</text>
</comment>
<dbReference type="EMBL" id="PDLN01000020">
    <property type="protein sequence ID" value="RDW59058.1"/>
    <property type="molecule type" value="Genomic_DNA"/>
</dbReference>
<dbReference type="Proteomes" id="UP000256328">
    <property type="component" value="Unassembled WGS sequence"/>
</dbReference>
<protein>
    <recommendedName>
        <fullName evidence="2">Azaphilone pigments biosynthesis cluster protein L N-terminal domain-containing protein</fullName>
    </recommendedName>
</protein>
<evidence type="ECO:0000256" key="1">
    <source>
        <dbReference type="SAM" id="MobiDB-lite"/>
    </source>
</evidence>
<feature type="domain" description="Azaphilone pigments biosynthesis cluster protein L N-terminal" evidence="2">
    <location>
        <begin position="2"/>
        <end position="210"/>
    </location>
</feature>
<evidence type="ECO:0000313" key="3">
    <source>
        <dbReference type="EMBL" id="RDW59058.1"/>
    </source>
</evidence>
<accession>A0A3D8QBR7</accession>
<proteinExistence type="predicted"/>
<keyword evidence="4" id="KW-1185">Reference proteome</keyword>